<name>A0A067QSN1_ZOONE</name>
<feature type="region of interest" description="Disordered" evidence="10">
    <location>
        <begin position="275"/>
        <end position="314"/>
    </location>
</feature>
<evidence type="ECO:0000256" key="6">
    <source>
        <dbReference type="ARBA" id="ARBA00022989"/>
    </source>
</evidence>
<protein>
    <recommendedName>
        <fullName evidence="14">Odorant receptor</fullName>
    </recommendedName>
</protein>
<keyword evidence="7 11" id="KW-0472">Membrane</keyword>
<keyword evidence="3" id="KW-0716">Sensory transduction</keyword>
<evidence type="ECO:0000256" key="11">
    <source>
        <dbReference type="SAM" id="Phobius"/>
    </source>
</evidence>
<evidence type="ECO:0008006" key="14">
    <source>
        <dbReference type="Google" id="ProtNLM"/>
    </source>
</evidence>
<dbReference type="PANTHER" id="PTHR21137">
    <property type="entry name" value="ODORANT RECEPTOR"/>
    <property type="match status" value="1"/>
</dbReference>
<keyword evidence="2" id="KW-1003">Cell membrane</keyword>
<dbReference type="Pfam" id="PF02949">
    <property type="entry name" value="7tm_6"/>
    <property type="match status" value="1"/>
</dbReference>
<dbReference type="Proteomes" id="UP000027135">
    <property type="component" value="Unassembled WGS sequence"/>
</dbReference>
<feature type="transmembrane region" description="Helical" evidence="11">
    <location>
        <begin position="217"/>
        <end position="240"/>
    </location>
</feature>
<dbReference type="InterPro" id="IPR004117">
    <property type="entry name" value="7tm6_olfct_rcpt"/>
</dbReference>
<dbReference type="GO" id="GO:0005549">
    <property type="term" value="F:odorant binding"/>
    <property type="evidence" value="ECO:0007669"/>
    <property type="project" value="InterPro"/>
</dbReference>
<dbReference type="GO" id="GO:0004984">
    <property type="term" value="F:olfactory receptor activity"/>
    <property type="evidence" value="ECO:0007669"/>
    <property type="project" value="InterPro"/>
</dbReference>
<keyword evidence="4 11" id="KW-0812">Transmembrane</keyword>
<dbReference type="AlphaFoldDB" id="A0A067QSN1"/>
<organism evidence="12 13">
    <name type="scientific">Zootermopsis nevadensis</name>
    <name type="common">Dampwood termite</name>
    <dbReference type="NCBI Taxonomy" id="136037"/>
    <lineage>
        <taxon>Eukaryota</taxon>
        <taxon>Metazoa</taxon>
        <taxon>Ecdysozoa</taxon>
        <taxon>Arthropoda</taxon>
        <taxon>Hexapoda</taxon>
        <taxon>Insecta</taxon>
        <taxon>Pterygota</taxon>
        <taxon>Neoptera</taxon>
        <taxon>Polyneoptera</taxon>
        <taxon>Dictyoptera</taxon>
        <taxon>Blattodea</taxon>
        <taxon>Blattoidea</taxon>
        <taxon>Termitoidae</taxon>
        <taxon>Termopsidae</taxon>
        <taxon>Zootermopsis</taxon>
    </lineage>
</organism>
<evidence type="ECO:0000256" key="4">
    <source>
        <dbReference type="ARBA" id="ARBA00022692"/>
    </source>
</evidence>
<proteinExistence type="predicted"/>
<sequence>MMSKSVNLGGMNRLELPESLRALNVLSFNLKLLRFFGILIDYSRSSSRWEVPLYLMLQSGIVFLHAQHVICTMVEMYILRDRPQDVGDGFIFLIAHVKNVMKLGTLIVYRTKFISLINSLERNYFVHERPHTDTELPLLESYMRLTKRLAMYVWISYALTTSSIYFNTPPRPKFDIESNSTMSGEQMTIRRESGMKEWLPFQAIETPYFELVTAYELLSMTAYFGCVTLMNITFLALIIYTTAQFAVLANALQQAATNVSKMLNNHVNYSLSSTTVDASGSNTELSEGKQDFRPENRTATNYDSEDTDSSHSPRTQLIRCASRSTFFADSVKRSSGKVGFHEEMQKYLSQCVKHHQILLDYSKLLDRSVSPVMFMQMLCTAVLLAFIGVLLSTATDSARYIRAVSFLGYVLMEFGMICWIATELQVQ</sequence>
<evidence type="ECO:0000256" key="10">
    <source>
        <dbReference type="SAM" id="MobiDB-lite"/>
    </source>
</evidence>
<dbReference type="GO" id="GO:0005886">
    <property type="term" value="C:plasma membrane"/>
    <property type="evidence" value="ECO:0007669"/>
    <property type="project" value="UniProtKB-SubCell"/>
</dbReference>
<gene>
    <name evidence="12" type="ORF">L798_13340</name>
</gene>
<evidence type="ECO:0000313" key="13">
    <source>
        <dbReference type="Proteomes" id="UP000027135"/>
    </source>
</evidence>
<dbReference type="GO" id="GO:0007165">
    <property type="term" value="P:signal transduction"/>
    <property type="evidence" value="ECO:0007669"/>
    <property type="project" value="UniProtKB-KW"/>
</dbReference>
<accession>A0A067QSN1</accession>
<evidence type="ECO:0000256" key="2">
    <source>
        <dbReference type="ARBA" id="ARBA00022475"/>
    </source>
</evidence>
<evidence type="ECO:0000256" key="5">
    <source>
        <dbReference type="ARBA" id="ARBA00022725"/>
    </source>
</evidence>
<dbReference type="PANTHER" id="PTHR21137:SF35">
    <property type="entry name" value="ODORANT RECEPTOR 19A-RELATED"/>
    <property type="match status" value="1"/>
</dbReference>
<feature type="non-terminal residue" evidence="12">
    <location>
        <position position="427"/>
    </location>
</feature>
<keyword evidence="9" id="KW-0807">Transducer</keyword>
<evidence type="ECO:0000256" key="9">
    <source>
        <dbReference type="ARBA" id="ARBA00023224"/>
    </source>
</evidence>
<evidence type="ECO:0000313" key="12">
    <source>
        <dbReference type="EMBL" id="KDR12680.1"/>
    </source>
</evidence>
<dbReference type="EMBL" id="KK852999">
    <property type="protein sequence ID" value="KDR12680.1"/>
    <property type="molecule type" value="Genomic_DNA"/>
</dbReference>
<feature type="transmembrane region" description="Helical" evidence="11">
    <location>
        <begin position="400"/>
        <end position="421"/>
    </location>
</feature>
<evidence type="ECO:0000256" key="7">
    <source>
        <dbReference type="ARBA" id="ARBA00023136"/>
    </source>
</evidence>
<keyword evidence="5" id="KW-0552">Olfaction</keyword>
<feature type="compositionally biased region" description="Polar residues" evidence="10">
    <location>
        <begin position="275"/>
        <end position="285"/>
    </location>
</feature>
<evidence type="ECO:0000256" key="3">
    <source>
        <dbReference type="ARBA" id="ARBA00022606"/>
    </source>
</evidence>
<comment type="subcellular location">
    <subcellularLocation>
        <location evidence="1">Cell membrane</location>
        <topology evidence="1">Multi-pass membrane protein</topology>
    </subcellularLocation>
</comment>
<reference evidence="12 13" key="1">
    <citation type="journal article" date="2014" name="Nat. Commun.">
        <title>Molecular traces of alternative social organization in a termite genome.</title>
        <authorList>
            <person name="Terrapon N."/>
            <person name="Li C."/>
            <person name="Robertson H.M."/>
            <person name="Ji L."/>
            <person name="Meng X."/>
            <person name="Booth W."/>
            <person name="Chen Z."/>
            <person name="Childers C.P."/>
            <person name="Glastad K.M."/>
            <person name="Gokhale K."/>
            <person name="Gowin J."/>
            <person name="Gronenberg W."/>
            <person name="Hermansen R.A."/>
            <person name="Hu H."/>
            <person name="Hunt B.G."/>
            <person name="Huylmans A.K."/>
            <person name="Khalil S.M."/>
            <person name="Mitchell R.D."/>
            <person name="Munoz-Torres M.C."/>
            <person name="Mustard J.A."/>
            <person name="Pan H."/>
            <person name="Reese J.T."/>
            <person name="Scharf M.E."/>
            <person name="Sun F."/>
            <person name="Vogel H."/>
            <person name="Xiao J."/>
            <person name="Yang W."/>
            <person name="Yang Z."/>
            <person name="Yang Z."/>
            <person name="Zhou J."/>
            <person name="Zhu J."/>
            <person name="Brent C.S."/>
            <person name="Elsik C.G."/>
            <person name="Goodisman M.A."/>
            <person name="Liberles D.A."/>
            <person name="Roe R.M."/>
            <person name="Vargo E.L."/>
            <person name="Vilcinskas A."/>
            <person name="Wang J."/>
            <person name="Bornberg-Bauer E."/>
            <person name="Korb J."/>
            <person name="Zhang G."/>
            <person name="Liebig J."/>
        </authorList>
    </citation>
    <scope>NUCLEOTIDE SEQUENCE [LARGE SCALE GENOMIC DNA]</scope>
    <source>
        <tissue evidence="12">Whole organism</tissue>
    </source>
</reference>
<evidence type="ECO:0000256" key="8">
    <source>
        <dbReference type="ARBA" id="ARBA00023170"/>
    </source>
</evidence>
<evidence type="ECO:0000256" key="1">
    <source>
        <dbReference type="ARBA" id="ARBA00004651"/>
    </source>
</evidence>
<keyword evidence="13" id="KW-1185">Reference proteome</keyword>
<keyword evidence="6 11" id="KW-1133">Transmembrane helix</keyword>
<dbReference type="InParanoid" id="A0A067QSN1"/>
<feature type="transmembrane region" description="Helical" evidence="11">
    <location>
        <begin position="149"/>
        <end position="166"/>
    </location>
</feature>
<keyword evidence="8" id="KW-0675">Receptor</keyword>
<feature type="compositionally biased region" description="Basic and acidic residues" evidence="10">
    <location>
        <begin position="286"/>
        <end position="296"/>
    </location>
</feature>
<feature type="transmembrane region" description="Helical" evidence="11">
    <location>
        <begin position="372"/>
        <end position="394"/>
    </location>
</feature>